<comment type="caution">
    <text evidence="1">The sequence shown here is derived from an EMBL/GenBank/DDBJ whole genome shotgun (WGS) entry which is preliminary data.</text>
</comment>
<name>A0A812TIU1_SYMPI</name>
<dbReference type="OrthoDB" id="447118at2759"/>
<organism evidence="1 2">
    <name type="scientific">Symbiodinium pilosum</name>
    <name type="common">Dinoflagellate</name>
    <dbReference type="NCBI Taxonomy" id="2952"/>
    <lineage>
        <taxon>Eukaryota</taxon>
        <taxon>Sar</taxon>
        <taxon>Alveolata</taxon>
        <taxon>Dinophyceae</taxon>
        <taxon>Suessiales</taxon>
        <taxon>Symbiodiniaceae</taxon>
        <taxon>Symbiodinium</taxon>
    </lineage>
</organism>
<gene>
    <name evidence="1" type="primary">GIP</name>
    <name evidence="1" type="ORF">SPIL2461_LOCUS13715</name>
</gene>
<sequence length="492" mass="56223">MDAEWEKLRKKTCWLEEKVREYDDVANEARKNNAKVHFGRIFEICLQKGSELPDEDPNKKWKGRSVFQGNRVRDAHHDHALFAELGSSPASMESGKILDAYGSQPGFSKQQADARQAYTQALFEGITTWVRLPKNPWPSSWKGYRDPVCPLRLALYGHPDAGGIWEKHCETQLKSVGWIPILPEIWQSVFYHPELELMLVVCVDDFKMAGPTKNMAQGWKDINSVIDMDPPEALGRYFGCNHVEQQQVSCPKSEHPFARVFEGKPAAIARGNPSPVRREDFWEVDLEAGAVVRHHVYPRKKLYVPTEDDVLAFPMMGTARVTEFDSKEELHVDDFNQGSEAKFDWWTGRTYFPLDRETPVEDFTYALASYKKKNPRSKTEAKNKVKESRFKPPEYIVNKPTPCVVNKVNSVTYGMEDFLGTCVEKYCELAKVDRKTLRHAATPFHEARVAKPVDPDKEPAGKLAGIASRILMKVFFAARMARWDLLRATQAL</sequence>
<feature type="non-terminal residue" evidence="1">
    <location>
        <position position="492"/>
    </location>
</feature>
<reference evidence="1" key="1">
    <citation type="submission" date="2021-02" db="EMBL/GenBank/DDBJ databases">
        <authorList>
            <person name="Dougan E. K."/>
            <person name="Rhodes N."/>
            <person name="Thang M."/>
            <person name="Chan C."/>
        </authorList>
    </citation>
    <scope>NUCLEOTIDE SEQUENCE</scope>
</reference>
<dbReference type="AlphaFoldDB" id="A0A812TIU1"/>
<protein>
    <submittedName>
        <fullName evidence="1">GIP protein</fullName>
    </submittedName>
</protein>
<dbReference type="EMBL" id="CAJNIZ010030377">
    <property type="protein sequence ID" value="CAE7523258.1"/>
    <property type="molecule type" value="Genomic_DNA"/>
</dbReference>
<evidence type="ECO:0000313" key="1">
    <source>
        <dbReference type="EMBL" id="CAE7523258.1"/>
    </source>
</evidence>
<accession>A0A812TIU1</accession>
<keyword evidence="2" id="KW-1185">Reference proteome</keyword>
<proteinExistence type="predicted"/>
<dbReference type="Proteomes" id="UP000649617">
    <property type="component" value="Unassembled WGS sequence"/>
</dbReference>
<evidence type="ECO:0000313" key="2">
    <source>
        <dbReference type="Proteomes" id="UP000649617"/>
    </source>
</evidence>